<sequence length="122" mass="14502">MNIPEATLTNYLISSGNSQQTHYRGVMEMSQAKVDHINREEEELEKIEENTIYKKISDNPEAFYQFKGFSIQNFEILFRLVEEAISQTQRGRKPRFTPLDQFLLFLHYLRTYPRMDAMKAVF</sequence>
<organism evidence="1 2">
    <name type="scientific">Tritrichomonas musculus</name>
    <dbReference type="NCBI Taxonomy" id="1915356"/>
    <lineage>
        <taxon>Eukaryota</taxon>
        <taxon>Metamonada</taxon>
        <taxon>Parabasalia</taxon>
        <taxon>Tritrichomonadida</taxon>
        <taxon>Tritrichomonadidae</taxon>
        <taxon>Tritrichomonas</taxon>
    </lineage>
</organism>
<dbReference type="EMBL" id="JAPFFF010000003">
    <property type="protein sequence ID" value="KAK8895348.1"/>
    <property type="molecule type" value="Genomic_DNA"/>
</dbReference>
<evidence type="ECO:0000313" key="2">
    <source>
        <dbReference type="Proteomes" id="UP001470230"/>
    </source>
</evidence>
<keyword evidence="2" id="KW-1185">Reference proteome</keyword>
<gene>
    <name evidence="1" type="ORF">M9Y10_023809</name>
</gene>
<evidence type="ECO:0008006" key="3">
    <source>
        <dbReference type="Google" id="ProtNLM"/>
    </source>
</evidence>
<evidence type="ECO:0000313" key="1">
    <source>
        <dbReference type="EMBL" id="KAK8895348.1"/>
    </source>
</evidence>
<name>A0ABR2KWB4_9EUKA</name>
<protein>
    <recommendedName>
        <fullName evidence="3">Transposase Helix-turn-helix domain-containing protein</fullName>
    </recommendedName>
</protein>
<reference evidence="1 2" key="1">
    <citation type="submission" date="2024-04" db="EMBL/GenBank/DDBJ databases">
        <title>Tritrichomonas musculus Genome.</title>
        <authorList>
            <person name="Alves-Ferreira E."/>
            <person name="Grigg M."/>
            <person name="Lorenzi H."/>
            <person name="Galac M."/>
        </authorList>
    </citation>
    <scope>NUCLEOTIDE SEQUENCE [LARGE SCALE GENOMIC DNA]</scope>
    <source>
        <strain evidence="1 2">EAF2021</strain>
    </source>
</reference>
<comment type="caution">
    <text evidence="1">The sequence shown here is derived from an EMBL/GenBank/DDBJ whole genome shotgun (WGS) entry which is preliminary data.</text>
</comment>
<accession>A0ABR2KWB4</accession>
<proteinExistence type="predicted"/>
<dbReference type="Proteomes" id="UP001470230">
    <property type="component" value="Unassembled WGS sequence"/>
</dbReference>